<proteinExistence type="inferred from homology"/>
<feature type="binding site" evidence="10">
    <location>
        <position position="126"/>
    </location>
    <ligand>
        <name>UDP-N-acetyl-alpha-D-glucosamine</name>
        <dbReference type="ChEBI" id="CHEBI:57705"/>
    </ligand>
</feature>
<feature type="binding site" evidence="10">
    <location>
        <position position="166"/>
    </location>
    <ligand>
        <name>UDP-N-acetyl-alpha-D-glucosamine</name>
        <dbReference type="ChEBI" id="CHEBI:57705"/>
    </ligand>
</feature>
<evidence type="ECO:0000259" key="11">
    <source>
        <dbReference type="Pfam" id="PF03033"/>
    </source>
</evidence>
<dbReference type="InterPro" id="IPR006009">
    <property type="entry name" value="GlcNAc_MurG"/>
</dbReference>
<comment type="catalytic activity">
    <reaction evidence="10">
        <text>di-trans,octa-cis-undecaprenyl diphospho-N-acetyl-alpha-D-muramoyl-L-alanyl-D-glutamyl-meso-2,6-diaminopimeloyl-D-alanyl-D-alanine + UDP-N-acetyl-alpha-D-glucosamine = di-trans,octa-cis-undecaprenyl diphospho-[N-acetyl-alpha-D-glucosaminyl-(1-&gt;4)]-N-acetyl-alpha-D-muramoyl-L-alanyl-D-glutamyl-meso-2,6-diaminopimeloyl-D-alanyl-D-alanine + UDP + H(+)</text>
        <dbReference type="Rhea" id="RHEA:31227"/>
        <dbReference type="ChEBI" id="CHEBI:15378"/>
        <dbReference type="ChEBI" id="CHEBI:57705"/>
        <dbReference type="ChEBI" id="CHEBI:58223"/>
        <dbReference type="ChEBI" id="CHEBI:61387"/>
        <dbReference type="ChEBI" id="CHEBI:61388"/>
        <dbReference type="EC" id="2.4.1.227"/>
    </reaction>
</comment>
<dbReference type="PANTHER" id="PTHR21015">
    <property type="entry name" value="UDP-N-ACETYLGLUCOSAMINE--N-ACETYLMURAMYL-(PENTAPEPTIDE) PYROPHOSPHORYL-UNDECAPRENOL N-ACETYLGLUCOSAMINE TRANSFERASE 1"/>
    <property type="match status" value="1"/>
</dbReference>
<dbReference type="Pfam" id="PF04101">
    <property type="entry name" value="Glyco_tran_28_C"/>
    <property type="match status" value="1"/>
</dbReference>
<dbReference type="InterPro" id="IPR007235">
    <property type="entry name" value="Glyco_trans_28_C"/>
</dbReference>
<keyword evidence="3 10" id="KW-0328">Glycosyltransferase</keyword>
<evidence type="ECO:0000313" key="14">
    <source>
        <dbReference type="Proteomes" id="UP000282125"/>
    </source>
</evidence>
<keyword evidence="6 10" id="KW-0573">Peptidoglycan synthesis</keyword>
<keyword evidence="2 10" id="KW-0132">Cell division</keyword>
<name>A0A3P3DQ02_9RHOB</name>
<keyword evidence="14" id="KW-1185">Reference proteome</keyword>
<dbReference type="OrthoDB" id="9808936at2"/>
<evidence type="ECO:0000256" key="8">
    <source>
        <dbReference type="ARBA" id="ARBA00023306"/>
    </source>
</evidence>
<keyword evidence="7 10" id="KW-0472">Membrane</keyword>
<evidence type="ECO:0000256" key="1">
    <source>
        <dbReference type="ARBA" id="ARBA00022475"/>
    </source>
</evidence>
<reference evidence="13 14" key="1">
    <citation type="submission" date="2018-11" db="EMBL/GenBank/DDBJ databases">
        <title>Gemmobacter sp. nov., YIM 102744-1 draft genome.</title>
        <authorList>
            <person name="Li G."/>
            <person name="Jiang Y."/>
        </authorList>
    </citation>
    <scope>NUCLEOTIDE SEQUENCE [LARGE SCALE GENOMIC DNA]</scope>
    <source>
        <strain evidence="13 14">YIM 102744-1</strain>
    </source>
</reference>
<accession>A0A3P3DQ02</accession>
<protein>
    <recommendedName>
        <fullName evidence="10">UDP-N-acetylglucosamine--N-acetylmuramyl-(pentapeptide) pyrophosphoryl-undecaprenol N-acetylglucosamine transferase</fullName>
        <ecNumber evidence="10">2.4.1.227</ecNumber>
    </recommendedName>
    <alternativeName>
        <fullName evidence="10">Undecaprenyl-PP-MurNAc-pentapeptide-UDPGlcNAc GlcNAc transferase</fullName>
    </alternativeName>
</protein>
<dbReference type="GO" id="GO:0071555">
    <property type="term" value="P:cell wall organization"/>
    <property type="evidence" value="ECO:0007669"/>
    <property type="project" value="UniProtKB-KW"/>
</dbReference>
<dbReference type="Gene3D" id="3.40.50.2000">
    <property type="entry name" value="Glycogen Phosphorylase B"/>
    <property type="match status" value="2"/>
</dbReference>
<keyword evidence="1 10" id="KW-1003">Cell membrane</keyword>
<dbReference type="GO" id="GO:0005975">
    <property type="term" value="P:carbohydrate metabolic process"/>
    <property type="evidence" value="ECO:0007669"/>
    <property type="project" value="InterPro"/>
</dbReference>
<feature type="binding site" evidence="10">
    <location>
        <position position="294"/>
    </location>
    <ligand>
        <name>UDP-N-acetyl-alpha-D-glucosamine</name>
        <dbReference type="ChEBI" id="CHEBI:57705"/>
    </ligand>
</feature>
<dbReference type="EC" id="2.4.1.227" evidence="10"/>
<dbReference type="GO" id="GO:0050511">
    <property type="term" value="F:undecaprenyldiphospho-muramoylpentapeptide beta-N-acetylglucosaminyltransferase activity"/>
    <property type="evidence" value="ECO:0007669"/>
    <property type="project" value="UniProtKB-UniRule"/>
</dbReference>
<dbReference type="UniPathway" id="UPA00219"/>
<feature type="binding site" evidence="10">
    <location>
        <position position="193"/>
    </location>
    <ligand>
        <name>UDP-N-acetyl-alpha-D-glucosamine</name>
        <dbReference type="ChEBI" id="CHEBI:57705"/>
    </ligand>
</feature>
<comment type="caution">
    <text evidence="10">Lacks conserved residue(s) required for the propagation of feature annotation.</text>
</comment>
<comment type="caution">
    <text evidence="13">The sequence shown here is derived from an EMBL/GenBank/DDBJ whole genome shotgun (WGS) entry which is preliminary data.</text>
</comment>
<evidence type="ECO:0000256" key="10">
    <source>
        <dbReference type="HAMAP-Rule" id="MF_00033"/>
    </source>
</evidence>
<evidence type="ECO:0000313" key="13">
    <source>
        <dbReference type="EMBL" id="RRH76310.1"/>
    </source>
</evidence>
<dbReference type="GO" id="GO:0008360">
    <property type="term" value="P:regulation of cell shape"/>
    <property type="evidence" value="ECO:0007669"/>
    <property type="project" value="UniProtKB-KW"/>
</dbReference>
<dbReference type="CDD" id="cd03785">
    <property type="entry name" value="GT28_MurG"/>
    <property type="match status" value="1"/>
</dbReference>
<comment type="function">
    <text evidence="10">Cell wall formation. Catalyzes the transfer of a GlcNAc subunit on undecaprenyl-pyrophosphoryl-MurNAc-pentapeptide (lipid intermediate I) to form undecaprenyl-pyrophosphoryl-MurNAc-(pentapeptide)GlcNAc (lipid intermediate II).</text>
</comment>
<dbReference type="RefSeq" id="WP_124964113.1">
    <property type="nucleotide sequence ID" value="NZ_RRAZ01000007.1"/>
</dbReference>
<dbReference type="InterPro" id="IPR004276">
    <property type="entry name" value="GlycoTrans_28_N"/>
</dbReference>
<evidence type="ECO:0000256" key="6">
    <source>
        <dbReference type="ARBA" id="ARBA00022984"/>
    </source>
</evidence>
<dbReference type="EMBL" id="RRAZ01000007">
    <property type="protein sequence ID" value="RRH76310.1"/>
    <property type="molecule type" value="Genomic_DNA"/>
</dbReference>
<dbReference type="Proteomes" id="UP000282125">
    <property type="component" value="Unassembled WGS sequence"/>
</dbReference>
<dbReference type="GO" id="GO:0005886">
    <property type="term" value="C:plasma membrane"/>
    <property type="evidence" value="ECO:0007669"/>
    <property type="project" value="UniProtKB-SubCell"/>
</dbReference>
<keyword evidence="9 10" id="KW-0961">Cell wall biogenesis/degradation</keyword>
<comment type="subcellular location">
    <subcellularLocation>
        <location evidence="10">Cell membrane</location>
        <topology evidence="10">Peripheral membrane protein</topology>
        <orientation evidence="10">Cytoplasmic side</orientation>
    </subcellularLocation>
</comment>
<evidence type="ECO:0000256" key="9">
    <source>
        <dbReference type="ARBA" id="ARBA00023316"/>
    </source>
</evidence>
<dbReference type="SUPFAM" id="SSF53756">
    <property type="entry name" value="UDP-Glycosyltransferase/glycogen phosphorylase"/>
    <property type="match status" value="1"/>
</dbReference>
<keyword evidence="5 10" id="KW-0133">Cell shape</keyword>
<dbReference type="GO" id="GO:0051991">
    <property type="term" value="F:UDP-N-acetyl-D-glucosamine:N-acetylmuramoyl-L-alanyl-D-glutamyl-meso-2,6-diaminopimelyl-D-alanyl-D-alanine-diphosphoundecaprenol 4-beta-N-acetylglucosaminlytransferase activity"/>
    <property type="evidence" value="ECO:0007669"/>
    <property type="project" value="RHEA"/>
</dbReference>
<comment type="similarity">
    <text evidence="10">Belongs to the glycosyltransferase 28 family. MurG subfamily.</text>
</comment>
<keyword evidence="4 10" id="KW-0808">Transferase</keyword>
<dbReference type="GO" id="GO:0009252">
    <property type="term" value="P:peptidoglycan biosynthetic process"/>
    <property type="evidence" value="ECO:0007669"/>
    <property type="project" value="UniProtKB-UniRule"/>
</dbReference>
<feature type="domain" description="Glycosyltransferase family 28 N-terminal" evidence="11">
    <location>
        <begin position="8"/>
        <end position="144"/>
    </location>
</feature>
<evidence type="ECO:0000259" key="12">
    <source>
        <dbReference type="Pfam" id="PF04101"/>
    </source>
</evidence>
<keyword evidence="8 10" id="KW-0131">Cell cycle</keyword>
<dbReference type="GO" id="GO:0051301">
    <property type="term" value="P:cell division"/>
    <property type="evidence" value="ECO:0007669"/>
    <property type="project" value="UniProtKB-KW"/>
</dbReference>
<organism evidence="13 14">
    <name type="scientific">Falsigemmobacter faecalis</name>
    <dbReference type="NCBI Taxonomy" id="2488730"/>
    <lineage>
        <taxon>Bacteria</taxon>
        <taxon>Pseudomonadati</taxon>
        <taxon>Pseudomonadota</taxon>
        <taxon>Alphaproteobacteria</taxon>
        <taxon>Rhodobacterales</taxon>
        <taxon>Paracoccaceae</taxon>
        <taxon>Falsigemmobacter</taxon>
    </lineage>
</organism>
<evidence type="ECO:0000256" key="3">
    <source>
        <dbReference type="ARBA" id="ARBA00022676"/>
    </source>
</evidence>
<dbReference type="PANTHER" id="PTHR21015:SF22">
    <property type="entry name" value="GLYCOSYLTRANSFERASE"/>
    <property type="match status" value="1"/>
</dbReference>
<sequence>MSQAPLLLIAAGGTGGHMFPAQALAEAMIARGWRVKLSTDERGARYAGGFPAQVAIEKVSAATFARGGAVGKALVPFRIAGGVAAAMVSMLKDRPAVVVGFGGYPSIPALSAATALRIPRMIHEQNGVLGKVNRLFAKRVHKVACGTWPTDLPAGVEGIHTGNPVRASVLERAGAPYIVPGDYPMNLLIIGGSQGARILSDVVPAAMAALPEEIRRNLNIAHQARAEDRDRVVEAYAAAGIRAEVQPFFNDIPARLAEAQLVISRSGASSVADISVIGRPAILIPYAAATGDHQTANARGLVTAEAAILMPEAQCSPAALAETTAFLLSQPEAALQMSHNALTASRPDATGTLVTLVSELARTA</sequence>
<evidence type="ECO:0000256" key="2">
    <source>
        <dbReference type="ARBA" id="ARBA00022618"/>
    </source>
</evidence>
<dbReference type="HAMAP" id="MF_00033">
    <property type="entry name" value="MurG"/>
    <property type="match status" value="1"/>
</dbReference>
<evidence type="ECO:0000256" key="4">
    <source>
        <dbReference type="ARBA" id="ARBA00022679"/>
    </source>
</evidence>
<dbReference type="Pfam" id="PF03033">
    <property type="entry name" value="Glyco_transf_28"/>
    <property type="match status" value="1"/>
</dbReference>
<gene>
    <name evidence="10" type="primary">murG</name>
    <name evidence="13" type="ORF">EG244_06010</name>
</gene>
<evidence type="ECO:0000256" key="7">
    <source>
        <dbReference type="ARBA" id="ARBA00023136"/>
    </source>
</evidence>
<comment type="pathway">
    <text evidence="10">Cell wall biogenesis; peptidoglycan biosynthesis.</text>
</comment>
<feature type="domain" description="Glycosyl transferase family 28 C-terminal" evidence="12">
    <location>
        <begin position="187"/>
        <end position="349"/>
    </location>
</feature>
<evidence type="ECO:0000256" key="5">
    <source>
        <dbReference type="ARBA" id="ARBA00022960"/>
    </source>
</evidence>
<dbReference type="AlphaFoldDB" id="A0A3P3DQ02"/>
<feature type="binding site" evidence="10">
    <location>
        <begin position="14"/>
        <end position="16"/>
    </location>
    <ligand>
        <name>UDP-N-acetyl-alpha-D-glucosamine</name>
        <dbReference type="ChEBI" id="CHEBI:57705"/>
    </ligand>
</feature>